<dbReference type="Proteomes" id="UP000292082">
    <property type="component" value="Unassembled WGS sequence"/>
</dbReference>
<dbReference type="EMBL" id="ML145140">
    <property type="protein sequence ID" value="TBU57221.1"/>
    <property type="molecule type" value="Genomic_DNA"/>
</dbReference>
<feature type="chain" id="PRO_5021002899" description="Secreted protein" evidence="1">
    <location>
        <begin position="22"/>
        <end position="144"/>
    </location>
</feature>
<dbReference type="AlphaFoldDB" id="A0A4Q9PS42"/>
<feature type="signal peptide" evidence="1">
    <location>
        <begin position="1"/>
        <end position="21"/>
    </location>
</feature>
<name>A0A4Q9PS42_9APHY</name>
<protein>
    <recommendedName>
        <fullName evidence="4">Secreted protein</fullName>
    </recommendedName>
</protein>
<evidence type="ECO:0008006" key="4">
    <source>
        <dbReference type="Google" id="ProtNLM"/>
    </source>
</evidence>
<sequence>MWPPPSVGVLVCLGHIAVVRCRVSADVPVPVDTESQDASCCYPGDTVLNSDLVPRLAQVVWMLYMWDAPLPLWGIDGQMFVPQDPRHSCTSSKHPFFTVYSSSTITDLGAGFRGAQSVSRPVSARRRLRVGISSFALRRPIAYS</sequence>
<keyword evidence="3" id="KW-1185">Reference proteome</keyword>
<accession>A0A4Q9PS42</accession>
<evidence type="ECO:0000256" key="1">
    <source>
        <dbReference type="SAM" id="SignalP"/>
    </source>
</evidence>
<organism evidence="2 3">
    <name type="scientific">Dichomitus squalens</name>
    <dbReference type="NCBI Taxonomy" id="114155"/>
    <lineage>
        <taxon>Eukaryota</taxon>
        <taxon>Fungi</taxon>
        <taxon>Dikarya</taxon>
        <taxon>Basidiomycota</taxon>
        <taxon>Agaricomycotina</taxon>
        <taxon>Agaricomycetes</taxon>
        <taxon>Polyporales</taxon>
        <taxon>Polyporaceae</taxon>
        <taxon>Dichomitus</taxon>
    </lineage>
</organism>
<proteinExistence type="predicted"/>
<reference evidence="2 3" key="1">
    <citation type="submission" date="2019-01" db="EMBL/GenBank/DDBJ databases">
        <title>Draft genome sequences of three monokaryotic isolates of the white-rot basidiomycete fungus Dichomitus squalens.</title>
        <authorList>
            <consortium name="DOE Joint Genome Institute"/>
            <person name="Lopez S.C."/>
            <person name="Andreopoulos B."/>
            <person name="Pangilinan J."/>
            <person name="Lipzen A."/>
            <person name="Riley R."/>
            <person name="Ahrendt S."/>
            <person name="Ng V."/>
            <person name="Barry K."/>
            <person name="Daum C."/>
            <person name="Grigoriev I.V."/>
            <person name="Hilden K.S."/>
            <person name="Makela M.R."/>
            <person name="de Vries R.P."/>
        </authorList>
    </citation>
    <scope>NUCLEOTIDE SEQUENCE [LARGE SCALE GENOMIC DNA]</scope>
    <source>
        <strain evidence="2 3">CBS 464.89</strain>
    </source>
</reference>
<gene>
    <name evidence="2" type="ORF">BD310DRAFT_929912</name>
</gene>
<evidence type="ECO:0000313" key="3">
    <source>
        <dbReference type="Proteomes" id="UP000292082"/>
    </source>
</evidence>
<evidence type="ECO:0000313" key="2">
    <source>
        <dbReference type="EMBL" id="TBU57221.1"/>
    </source>
</evidence>
<keyword evidence="1" id="KW-0732">Signal</keyword>